<gene>
    <name evidence="1" type="ORF">Pla52n_41840</name>
</gene>
<name>A0A5C6ALA6_9BACT</name>
<proteinExistence type="predicted"/>
<organism evidence="1 2">
    <name type="scientific">Stieleria varia</name>
    <dbReference type="NCBI Taxonomy" id="2528005"/>
    <lineage>
        <taxon>Bacteria</taxon>
        <taxon>Pseudomonadati</taxon>
        <taxon>Planctomycetota</taxon>
        <taxon>Planctomycetia</taxon>
        <taxon>Pirellulales</taxon>
        <taxon>Pirellulaceae</taxon>
        <taxon>Stieleria</taxon>
    </lineage>
</organism>
<dbReference type="RefSeq" id="WP_146521372.1">
    <property type="nucleotide sequence ID" value="NZ_CP151726.1"/>
</dbReference>
<comment type="caution">
    <text evidence="1">The sequence shown here is derived from an EMBL/GenBank/DDBJ whole genome shotgun (WGS) entry which is preliminary data.</text>
</comment>
<evidence type="ECO:0000313" key="2">
    <source>
        <dbReference type="Proteomes" id="UP000320176"/>
    </source>
</evidence>
<dbReference type="EMBL" id="SJPN01000005">
    <property type="protein sequence ID" value="TWU00815.1"/>
    <property type="molecule type" value="Genomic_DNA"/>
</dbReference>
<accession>A0A5C6ALA6</accession>
<evidence type="ECO:0000313" key="1">
    <source>
        <dbReference type="EMBL" id="TWU00815.1"/>
    </source>
</evidence>
<sequence>MDFPDTTAAENYRRRQALAMTPEQRLELGAELNRQAWELLQANPAAYEAFLKRNFRLRRRRENKSSHEQ</sequence>
<keyword evidence="2" id="KW-1185">Reference proteome</keyword>
<reference evidence="1 2" key="1">
    <citation type="submission" date="2019-02" db="EMBL/GenBank/DDBJ databases">
        <title>Deep-cultivation of Planctomycetes and their phenomic and genomic characterization uncovers novel biology.</title>
        <authorList>
            <person name="Wiegand S."/>
            <person name="Jogler M."/>
            <person name="Boedeker C."/>
            <person name="Pinto D."/>
            <person name="Vollmers J."/>
            <person name="Rivas-Marin E."/>
            <person name="Kohn T."/>
            <person name="Peeters S.H."/>
            <person name="Heuer A."/>
            <person name="Rast P."/>
            <person name="Oberbeckmann S."/>
            <person name="Bunk B."/>
            <person name="Jeske O."/>
            <person name="Meyerdierks A."/>
            <person name="Storesund J.E."/>
            <person name="Kallscheuer N."/>
            <person name="Luecker S."/>
            <person name="Lage O.M."/>
            <person name="Pohl T."/>
            <person name="Merkel B.J."/>
            <person name="Hornburger P."/>
            <person name="Mueller R.-W."/>
            <person name="Bruemmer F."/>
            <person name="Labrenz M."/>
            <person name="Spormann A.M."/>
            <person name="Op Den Camp H."/>
            <person name="Overmann J."/>
            <person name="Amann R."/>
            <person name="Jetten M.S.M."/>
            <person name="Mascher T."/>
            <person name="Medema M.H."/>
            <person name="Devos D.P."/>
            <person name="Kaster A.-K."/>
            <person name="Ovreas L."/>
            <person name="Rohde M."/>
            <person name="Galperin M.Y."/>
            <person name="Jogler C."/>
        </authorList>
    </citation>
    <scope>NUCLEOTIDE SEQUENCE [LARGE SCALE GENOMIC DNA]</scope>
    <source>
        <strain evidence="1 2">Pla52n</strain>
    </source>
</reference>
<dbReference type="AlphaFoldDB" id="A0A5C6ALA6"/>
<dbReference type="Proteomes" id="UP000320176">
    <property type="component" value="Unassembled WGS sequence"/>
</dbReference>
<protein>
    <submittedName>
        <fullName evidence="1">Uncharacterized protein</fullName>
    </submittedName>
</protein>